<dbReference type="Pfam" id="PF13456">
    <property type="entry name" value="RVT_3"/>
    <property type="match status" value="1"/>
</dbReference>
<dbReference type="InterPro" id="IPR044730">
    <property type="entry name" value="RNase_H-like_dom_plant"/>
</dbReference>
<dbReference type="CDD" id="cd06222">
    <property type="entry name" value="RNase_H_like"/>
    <property type="match status" value="1"/>
</dbReference>
<evidence type="ECO:0000259" key="2">
    <source>
        <dbReference type="Pfam" id="PF13966"/>
    </source>
</evidence>
<reference evidence="3" key="1">
    <citation type="submission" date="2017-07" db="EMBL/GenBank/DDBJ databases">
        <title>Taro Niue Genome Assembly and Annotation.</title>
        <authorList>
            <person name="Atibalentja N."/>
            <person name="Keating K."/>
            <person name="Fields C.J."/>
        </authorList>
    </citation>
    <scope>NUCLEOTIDE SEQUENCE</scope>
    <source>
        <strain evidence="3">Niue_2</strain>
        <tissue evidence="3">Leaf</tissue>
    </source>
</reference>
<dbReference type="InterPro" id="IPR036397">
    <property type="entry name" value="RNaseH_sf"/>
</dbReference>
<dbReference type="PANTHER" id="PTHR33116">
    <property type="entry name" value="REVERSE TRANSCRIPTASE ZINC-BINDING DOMAIN-CONTAINING PROTEIN-RELATED-RELATED"/>
    <property type="match status" value="1"/>
</dbReference>
<feature type="domain" description="Reverse transcriptase zinc-binding" evidence="2">
    <location>
        <begin position="272"/>
        <end position="357"/>
    </location>
</feature>
<evidence type="ECO:0000313" key="3">
    <source>
        <dbReference type="EMBL" id="MQM15042.1"/>
    </source>
</evidence>
<dbReference type="GO" id="GO:0003676">
    <property type="term" value="F:nucleic acid binding"/>
    <property type="evidence" value="ECO:0007669"/>
    <property type="project" value="InterPro"/>
</dbReference>
<gene>
    <name evidence="3" type="ORF">Taro_047980</name>
</gene>
<dbReference type="EMBL" id="NMUH01006336">
    <property type="protein sequence ID" value="MQM15042.1"/>
    <property type="molecule type" value="Genomic_DNA"/>
</dbReference>
<evidence type="ECO:0000259" key="1">
    <source>
        <dbReference type="Pfam" id="PF13456"/>
    </source>
</evidence>
<dbReference type="OrthoDB" id="690691at2759"/>
<evidence type="ECO:0008006" key="5">
    <source>
        <dbReference type="Google" id="ProtNLM"/>
    </source>
</evidence>
<comment type="caution">
    <text evidence="3">The sequence shown here is derived from an EMBL/GenBank/DDBJ whole genome shotgun (WGS) entry which is preliminary data.</text>
</comment>
<dbReference type="SUPFAM" id="SSF53098">
    <property type="entry name" value="Ribonuclease H-like"/>
    <property type="match status" value="1"/>
</dbReference>
<dbReference type="Pfam" id="PF13966">
    <property type="entry name" value="zf-RVT"/>
    <property type="match status" value="1"/>
</dbReference>
<evidence type="ECO:0000313" key="4">
    <source>
        <dbReference type="Proteomes" id="UP000652761"/>
    </source>
</evidence>
<feature type="domain" description="RNase H type-1" evidence="1">
    <location>
        <begin position="483"/>
        <end position="562"/>
    </location>
</feature>
<dbReference type="InterPro" id="IPR012337">
    <property type="entry name" value="RNaseH-like_sf"/>
</dbReference>
<sequence length="611" mass="69223">MQVQFDNTPSADNRSLLNNANASLRRALHCQELFWAQKARVKWLTDGDKNTAFYHAVAGKATLINAVLNSIPVYTVATVSIPKSVISYVEKVCANFFWSGTDGVHRKHWVSWDTIHHPISKGGLHIKSLWHTQLALASKQIWNIYHGSSLWASYARVRFRVDGGFPFKNYIPHGMSRLVFWAAHSNVINNSRWIIGDGRSVDFLKDVWIGQCCLQDLLNGPYTGPPITVREVVLNPHHPVRRLLPAASLLQDLHLLNQEDRCVWTASSEGSFTTSSAYRTFSVNGVKRPHLKRLWHPAYYKRAAIFCWRLLYRAIPVDSRISEHGIAIVSKCSCCSTPSVEDLNHLFIHNELATSLWQWAAVLLNIHLSNHDNITCRLWYTICHSNPSTPRGFFSLYSVMLILWEIWKARCSQRFEGKNYSIRRITHNIRFMIHMSLDATTFKVSPQDQHMKILNSIGFFPKVRDISFKLIRWIPPIRGMVLNVDGASKGNPGSCGGGGCIRDSKGNLLLAFAHSYGYGSSLVAETRALCDGIRLAIEYGFTLLEIRSDSAILVASIANNKPPAYWKPMNLTAWFVVVKLFGMNLVERSLAIKALSWAPSCWPFWYGNKLT</sequence>
<dbReference type="InterPro" id="IPR026960">
    <property type="entry name" value="RVT-Znf"/>
</dbReference>
<dbReference type="Gene3D" id="3.30.420.10">
    <property type="entry name" value="Ribonuclease H-like superfamily/Ribonuclease H"/>
    <property type="match status" value="1"/>
</dbReference>
<dbReference type="GO" id="GO:0004523">
    <property type="term" value="F:RNA-DNA hybrid ribonuclease activity"/>
    <property type="evidence" value="ECO:0007669"/>
    <property type="project" value="InterPro"/>
</dbReference>
<dbReference type="PANTHER" id="PTHR33116:SF78">
    <property type="entry name" value="OS12G0587133 PROTEIN"/>
    <property type="match status" value="1"/>
</dbReference>
<dbReference type="AlphaFoldDB" id="A0A843WWX1"/>
<keyword evidence="4" id="KW-1185">Reference proteome</keyword>
<organism evidence="3 4">
    <name type="scientific">Colocasia esculenta</name>
    <name type="common">Wild taro</name>
    <name type="synonym">Arum esculentum</name>
    <dbReference type="NCBI Taxonomy" id="4460"/>
    <lineage>
        <taxon>Eukaryota</taxon>
        <taxon>Viridiplantae</taxon>
        <taxon>Streptophyta</taxon>
        <taxon>Embryophyta</taxon>
        <taxon>Tracheophyta</taxon>
        <taxon>Spermatophyta</taxon>
        <taxon>Magnoliopsida</taxon>
        <taxon>Liliopsida</taxon>
        <taxon>Araceae</taxon>
        <taxon>Aroideae</taxon>
        <taxon>Colocasieae</taxon>
        <taxon>Colocasia</taxon>
    </lineage>
</organism>
<accession>A0A843WWX1</accession>
<proteinExistence type="predicted"/>
<dbReference type="Proteomes" id="UP000652761">
    <property type="component" value="Unassembled WGS sequence"/>
</dbReference>
<dbReference type="InterPro" id="IPR002156">
    <property type="entry name" value="RNaseH_domain"/>
</dbReference>
<name>A0A843WWX1_COLES</name>
<protein>
    <recommendedName>
        <fullName evidence="5">RNase H type-1 domain-containing protein</fullName>
    </recommendedName>
</protein>